<gene>
    <name evidence="4" type="ORF">ARMSODRAFT_950810</name>
</gene>
<feature type="region of interest" description="Disordered" evidence="2">
    <location>
        <begin position="1"/>
        <end position="72"/>
    </location>
</feature>
<dbReference type="Proteomes" id="UP000218334">
    <property type="component" value="Unassembled WGS sequence"/>
</dbReference>
<dbReference type="AlphaFoldDB" id="A0A2H3C0H2"/>
<feature type="compositionally biased region" description="Basic and acidic residues" evidence="2">
    <location>
        <begin position="33"/>
        <end position="49"/>
    </location>
</feature>
<dbReference type="SUPFAM" id="SSF54928">
    <property type="entry name" value="RNA-binding domain, RBD"/>
    <property type="match status" value="1"/>
</dbReference>
<feature type="domain" description="RRM" evidence="3">
    <location>
        <begin position="76"/>
        <end position="152"/>
    </location>
</feature>
<accession>A0A2H3C0H2</accession>
<feature type="compositionally biased region" description="Gly residues" evidence="2">
    <location>
        <begin position="186"/>
        <end position="196"/>
    </location>
</feature>
<feature type="compositionally biased region" description="Polar residues" evidence="2">
    <location>
        <begin position="151"/>
        <end position="161"/>
    </location>
</feature>
<evidence type="ECO:0000256" key="1">
    <source>
        <dbReference type="ARBA" id="ARBA00006265"/>
    </source>
</evidence>
<dbReference type="STRING" id="1076256.A0A2H3C0H2"/>
<proteinExistence type="inferred from homology"/>
<organism evidence="4 5">
    <name type="scientific">Armillaria solidipes</name>
    <dbReference type="NCBI Taxonomy" id="1076256"/>
    <lineage>
        <taxon>Eukaryota</taxon>
        <taxon>Fungi</taxon>
        <taxon>Dikarya</taxon>
        <taxon>Basidiomycota</taxon>
        <taxon>Agaricomycotina</taxon>
        <taxon>Agaricomycetes</taxon>
        <taxon>Agaricomycetidae</taxon>
        <taxon>Agaricales</taxon>
        <taxon>Marasmiineae</taxon>
        <taxon>Physalacriaceae</taxon>
        <taxon>Armillaria</taxon>
    </lineage>
</organism>
<feature type="compositionally biased region" description="Acidic residues" evidence="2">
    <location>
        <begin position="1"/>
        <end position="10"/>
    </location>
</feature>
<dbReference type="InterPro" id="IPR012677">
    <property type="entry name" value="Nucleotide-bd_a/b_plait_sf"/>
</dbReference>
<feature type="compositionally biased region" description="Basic and acidic residues" evidence="2">
    <location>
        <begin position="165"/>
        <end position="175"/>
    </location>
</feature>
<name>A0A2H3C0H2_9AGAR</name>
<dbReference type="GO" id="GO:0006397">
    <property type="term" value="P:mRNA processing"/>
    <property type="evidence" value="ECO:0007669"/>
    <property type="project" value="UniProtKB-KW"/>
</dbReference>
<evidence type="ECO:0000313" key="4">
    <source>
        <dbReference type="EMBL" id="PBK74764.1"/>
    </source>
</evidence>
<dbReference type="SMART" id="SM00360">
    <property type="entry name" value="RRM"/>
    <property type="match status" value="1"/>
</dbReference>
<comment type="similarity">
    <text evidence="1">Belongs to the RRM CPSF6/7 family.</text>
</comment>
<protein>
    <recommendedName>
        <fullName evidence="3">RRM domain-containing protein</fullName>
    </recommendedName>
</protein>
<dbReference type="Gene3D" id="3.30.70.330">
    <property type="match status" value="1"/>
</dbReference>
<evidence type="ECO:0000256" key="2">
    <source>
        <dbReference type="SAM" id="MobiDB-lite"/>
    </source>
</evidence>
<feature type="region of interest" description="Disordered" evidence="2">
    <location>
        <begin position="151"/>
        <end position="204"/>
    </location>
</feature>
<feature type="compositionally biased region" description="Basic and acidic residues" evidence="2">
    <location>
        <begin position="11"/>
        <end position="25"/>
    </location>
</feature>
<dbReference type="PANTHER" id="PTHR23204">
    <property type="entry name" value="CLEAVAGE AND POLYADENYLATION SPECIFIC FACTOR"/>
    <property type="match status" value="1"/>
</dbReference>
<dbReference type="InterPro" id="IPR035979">
    <property type="entry name" value="RBD_domain_sf"/>
</dbReference>
<dbReference type="InterPro" id="IPR000504">
    <property type="entry name" value="RRM_dom"/>
</dbReference>
<evidence type="ECO:0000313" key="5">
    <source>
        <dbReference type="Proteomes" id="UP000218334"/>
    </source>
</evidence>
<dbReference type="GO" id="GO:0005634">
    <property type="term" value="C:nucleus"/>
    <property type="evidence" value="ECO:0007669"/>
    <property type="project" value="UniProtKB-SubCell"/>
</dbReference>
<evidence type="ECO:0000259" key="3">
    <source>
        <dbReference type="SMART" id="SM00360"/>
    </source>
</evidence>
<dbReference type="CDD" id="cd12372">
    <property type="entry name" value="RRM_CFIm68_CFIm59"/>
    <property type="match status" value="1"/>
</dbReference>
<keyword evidence="5" id="KW-1185">Reference proteome</keyword>
<dbReference type="GO" id="GO:0003723">
    <property type="term" value="F:RNA binding"/>
    <property type="evidence" value="ECO:0007669"/>
    <property type="project" value="InterPro"/>
</dbReference>
<dbReference type="EMBL" id="KZ293418">
    <property type="protein sequence ID" value="PBK74764.1"/>
    <property type="molecule type" value="Genomic_DNA"/>
</dbReference>
<dbReference type="InterPro" id="IPR034772">
    <property type="entry name" value="CPSF6/7"/>
</dbReference>
<reference evidence="5" key="1">
    <citation type="journal article" date="2017" name="Nat. Ecol. Evol.">
        <title>Genome expansion and lineage-specific genetic innovations in the forest pathogenic fungi Armillaria.</title>
        <authorList>
            <person name="Sipos G."/>
            <person name="Prasanna A.N."/>
            <person name="Walter M.C."/>
            <person name="O'Connor E."/>
            <person name="Balint B."/>
            <person name="Krizsan K."/>
            <person name="Kiss B."/>
            <person name="Hess J."/>
            <person name="Varga T."/>
            <person name="Slot J."/>
            <person name="Riley R."/>
            <person name="Boka B."/>
            <person name="Rigling D."/>
            <person name="Barry K."/>
            <person name="Lee J."/>
            <person name="Mihaltcheva S."/>
            <person name="LaButti K."/>
            <person name="Lipzen A."/>
            <person name="Waldron R."/>
            <person name="Moloney N.M."/>
            <person name="Sperisen C."/>
            <person name="Kredics L."/>
            <person name="Vagvoelgyi C."/>
            <person name="Patrignani A."/>
            <person name="Fitzpatrick D."/>
            <person name="Nagy I."/>
            <person name="Doyle S."/>
            <person name="Anderson J.B."/>
            <person name="Grigoriev I.V."/>
            <person name="Gueldener U."/>
            <person name="Muensterkoetter M."/>
            <person name="Nagy L.G."/>
        </authorList>
    </citation>
    <scope>NUCLEOTIDE SEQUENCE [LARGE SCALE GENOMIC DNA]</scope>
    <source>
        <strain evidence="5">28-4</strain>
    </source>
</reference>
<sequence length="312" mass="33177">MAEDDFDIYGEEQRGVEKMNQDEKLLMSSPDPKTGEKRQREDDSLEEHQSQPPASRPNVQNGSGATGGGGNGMNDALYLSDLQWWTTDEDLRQIALNVGVSLDHKDITFSEHKVNGKSKGLAYVECGNFESAAVIKSWFENNDFQNRRVTATLGSSSNGNPYRTLPKEPPPRDNRVPQQQQQQTAGGVGVGAGRGGNANFRGGMMNGGAMRGGMTGGMMRGGMPNMGMANMGMTNMNMGMGGGYMGGGFGGRGGNMMPRGGGMMRGMMGGMGMGMMNNHQRGGGPGAVGHINPAFMQGNIPDGPRKRARLDG</sequence>